<feature type="modified residue" description="4-aspartylphosphate" evidence="2">
    <location>
        <position position="53"/>
    </location>
</feature>
<dbReference type="AlphaFoldDB" id="A0A5B8G4X7"/>
<dbReference type="PROSITE" id="PS50110">
    <property type="entry name" value="RESPONSE_REGULATORY"/>
    <property type="match status" value="1"/>
</dbReference>
<gene>
    <name evidence="4" type="ORF">FDP22_20880</name>
</gene>
<evidence type="ECO:0000259" key="3">
    <source>
        <dbReference type="PROSITE" id="PS50110"/>
    </source>
</evidence>
<sequence length="125" mass="13524">MTQFLIAVLDDDDHVRDATASLLRSAGHRTRVFASVAAFSAHDAREIACIVSDYRMPGRSGLELLEELRARACTVPFILVTAFLSEPLRRRALASGALAVLDKPLDEVRLLALLETALNGPAPQG</sequence>
<dbReference type="InterPro" id="IPR001789">
    <property type="entry name" value="Sig_transdc_resp-reg_receiver"/>
</dbReference>
<accession>A0A5B8G4X7</accession>
<dbReference type="KEGG" id="ppru:FDP22_20880"/>
<dbReference type="InterPro" id="IPR050595">
    <property type="entry name" value="Bact_response_regulator"/>
</dbReference>
<dbReference type="Gene3D" id="3.40.50.2300">
    <property type="match status" value="1"/>
</dbReference>
<proteinExistence type="predicted"/>
<evidence type="ECO:0000313" key="5">
    <source>
        <dbReference type="Proteomes" id="UP000305888"/>
    </source>
</evidence>
<dbReference type="Pfam" id="PF00072">
    <property type="entry name" value="Response_reg"/>
    <property type="match status" value="1"/>
</dbReference>
<keyword evidence="4" id="KW-0614">Plasmid</keyword>
<dbReference type="OrthoDB" id="9782655at2"/>
<dbReference type="InterPro" id="IPR011006">
    <property type="entry name" value="CheY-like_superfamily"/>
</dbReference>
<dbReference type="GO" id="GO:0000160">
    <property type="term" value="P:phosphorelay signal transduction system"/>
    <property type="evidence" value="ECO:0007669"/>
    <property type="project" value="InterPro"/>
</dbReference>
<name>A0A5B8G4X7_9RHOB</name>
<dbReference type="SMART" id="SM00448">
    <property type="entry name" value="REC"/>
    <property type="match status" value="1"/>
</dbReference>
<evidence type="ECO:0000256" key="1">
    <source>
        <dbReference type="ARBA" id="ARBA00022553"/>
    </source>
</evidence>
<evidence type="ECO:0000313" key="4">
    <source>
        <dbReference type="EMBL" id="QDL94332.1"/>
    </source>
</evidence>
<keyword evidence="1 2" id="KW-0597">Phosphoprotein</keyword>
<protein>
    <submittedName>
        <fullName evidence="4">Response regulator</fullName>
    </submittedName>
</protein>
<organism evidence="4 5">
    <name type="scientific">Paroceanicella profunda</name>
    <dbReference type="NCBI Taxonomy" id="2579971"/>
    <lineage>
        <taxon>Bacteria</taxon>
        <taxon>Pseudomonadati</taxon>
        <taxon>Pseudomonadota</taxon>
        <taxon>Alphaproteobacteria</taxon>
        <taxon>Rhodobacterales</taxon>
        <taxon>Paracoccaceae</taxon>
        <taxon>Paroceanicella</taxon>
    </lineage>
</organism>
<dbReference type="EMBL" id="CP040820">
    <property type="protein sequence ID" value="QDL94332.1"/>
    <property type="molecule type" value="Genomic_DNA"/>
</dbReference>
<geneLocation type="plasmid" evidence="5">
    <name>pd4m1b</name>
</geneLocation>
<keyword evidence="5" id="KW-1185">Reference proteome</keyword>
<feature type="domain" description="Response regulatory" evidence="3">
    <location>
        <begin position="5"/>
        <end position="118"/>
    </location>
</feature>
<dbReference type="RefSeq" id="WP_138576112.1">
    <property type="nucleotide sequence ID" value="NZ_CP040820.1"/>
</dbReference>
<dbReference type="SUPFAM" id="SSF52172">
    <property type="entry name" value="CheY-like"/>
    <property type="match status" value="1"/>
</dbReference>
<dbReference type="Proteomes" id="UP000305888">
    <property type="component" value="Plasmid pD4M1B"/>
</dbReference>
<dbReference type="PANTHER" id="PTHR44591">
    <property type="entry name" value="STRESS RESPONSE REGULATOR PROTEIN 1"/>
    <property type="match status" value="1"/>
</dbReference>
<reference evidence="4 5" key="1">
    <citation type="submission" date="2019-06" db="EMBL/GenBank/DDBJ databases">
        <title>Genome sequence of Rhodobacteraceae bacterium D4M1.</title>
        <authorList>
            <person name="Cao J."/>
        </authorList>
    </citation>
    <scope>NUCLEOTIDE SEQUENCE [LARGE SCALE GENOMIC DNA]</scope>
    <source>
        <strain evidence="4 5">D4M1</strain>
        <plasmid evidence="5">pd4m1b</plasmid>
    </source>
</reference>
<evidence type="ECO:0000256" key="2">
    <source>
        <dbReference type="PROSITE-ProRule" id="PRU00169"/>
    </source>
</evidence>
<dbReference type="PANTHER" id="PTHR44591:SF25">
    <property type="entry name" value="CHEMOTAXIS TWO-COMPONENT RESPONSE REGULATOR"/>
    <property type="match status" value="1"/>
</dbReference>